<feature type="transmembrane region" description="Helical" evidence="4">
    <location>
        <begin position="7"/>
        <end position="28"/>
    </location>
</feature>
<feature type="active site" evidence="2">
    <location>
        <position position="154"/>
    </location>
</feature>
<dbReference type="InterPro" id="IPR001461">
    <property type="entry name" value="Aspartic_peptidase_A1"/>
</dbReference>
<gene>
    <name evidence="6" type="ORF">CASFOL_026779</name>
</gene>
<dbReference type="GO" id="GO:0004190">
    <property type="term" value="F:aspartic-type endopeptidase activity"/>
    <property type="evidence" value="ECO:0007669"/>
    <property type="project" value="UniProtKB-KW"/>
</dbReference>
<dbReference type="PRINTS" id="PR00792">
    <property type="entry name" value="PEPSIN"/>
</dbReference>
<dbReference type="PANTHER" id="PTHR13683">
    <property type="entry name" value="ASPARTYL PROTEASES"/>
    <property type="match status" value="1"/>
</dbReference>
<dbReference type="PANTHER" id="PTHR13683:SF750">
    <property type="entry name" value="ASPARTYL PROTEASE AED1"/>
    <property type="match status" value="1"/>
</dbReference>
<keyword evidence="4" id="KW-0812">Transmembrane</keyword>
<dbReference type="EMBL" id="JAVIJP010000034">
    <property type="protein sequence ID" value="KAL3629557.1"/>
    <property type="molecule type" value="Genomic_DNA"/>
</dbReference>
<dbReference type="Gene3D" id="2.40.70.10">
    <property type="entry name" value="Acid Proteases"/>
    <property type="match status" value="2"/>
</dbReference>
<reference evidence="7" key="1">
    <citation type="journal article" date="2024" name="IScience">
        <title>Strigolactones Initiate the Formation of Haustorium-like Structures in Castilleja.</title>
        <authorList>
            <person name="Buerger M."/>
            <person name="Peterson D."/>
            <person name="Chory J."/>
        </authorList>
    </citation>
    <scope>NUCLEOTIDE SEQUENCE [LARGE SCALE GENOMIC DNA]</scope>
</reference>
<dbReference type="Proteomes" id="UP001632038">
    <property type="component" value="Unassembled WGS sequence"/>
</dbReference>
<evidence type="ECO:0000313" key="7">
    <source>
        <dbReference type="Proteomes" id="UP001632038"/>
    </source>
</evidence>
<dbReference type="PROSITE" id="PS00141">
    <property type="entry name" value="ASP_PROTEASE"/>
    <property type="match status" value="1"/>
</dbReference>
<dbReference type="InterPro" id="IPR033121">
    <property type="entry name" value="PEPTIDASE_A1"/>
</dbReference>
<feature type="active site" evidence="2">
    <location>
        <position position="344"/>
    </location>
</feature>
<name>A0ABD3CJA6_9LAMI</name>
<comment type="caution">
    <text evidence="6">The sequence shown here is derived from an EMBL/GenBank/DDBJ whole genome shotgun (WGS) entry which is preliminary data.</text>
</comment>
<feature type="domain" description="Peptidase A1" evidence="5">
    <location>
        <begin position="136"/>
        <end position="464"/>
    </location>
</feature>
<proteinExistence type="inferred from homology"/>
<keyword evidence="3" id="KW-0378">Hydrolase</keyword>
<dbReference type="InterPro" id="IPR032799">
    <property type="entry name" value="TAXi_C"/>
</dbReference>
<dbReference type="InterPro" id="IPR021109">
    <property type="entry name" value="Peptidase_aspartic_dom_sf"/>
</dbReference>
<dbReference type="SUPFAM" id="SSF50630">
    <property type="entry name" value="Acid proteases"/>
    <property type="match status" value="1"/>
</dbReference>
<organism evidence="6 7">
    <name type="scientific">Castilleja foliolosa</name>
    <dbReference type="NCBI Taxonomy" id="1961234"/>
    <lineage>
        <taxon>Eukaryota</taxon>
        <taxon>Viridiplantae</taxon>
        <taxon>Streptophyta</taxon>
        <taxon>Embryophyta</taxon>
        <taxon>Tracheophyta</taxon>
        <taxon>Spermatophyta</taxon>
        <taxon>Magnoliopsida</taxon>
        <taxon>eudicotyledons</taxon>
        <taxon>Gunneridae</taxon>
        <taxon>Pentapetalae</taxon>
        <taxon>asterids</taxon>
        <taxon>lamiids</taxon>
        <taxon>Lamiales</taxon>
        <taxon>Orobanchaceae</taxon>
        <taxon>Pedicularideae</taxon>
        <taxon>Castillejinae</taxon>
        <taxon>Castilleja</taxon>
    </lineage>
</organism>
<evidence type="ECO:0000256" key="1">
    <source>
        <dbReference type="ARBA" id="ARBA00007447"/>
    </source>
</evidence>
<dbReference type="InterPro" id="IPR001969">
    <property type="entry name" value="Aspartic_peptidase_AS"/>
</dbReference>
<dbReference type="Pfam" id="PF14543">
    <property type="entry name" value="TAXi_N"/>
    <property type="match status" value="1"/>
</dbReference>
<protein>
    <recommendedName>
        <fullName evidence="5">Peptidase A1 domain-containing protein</fullName>
    </recommendedName>
</protein>
<evidence type="ECO:0000256" key="4">
    <source>
        <dbReference type="SAM" id="Phobius"/>
    </source>
</evidence>
<evidence type="ECO:0000256" key="2">
    <source>
        <dbReference type="PIRSR" id="PIRSR601461-1"/>
    </source>
</evidence>
<keyword evidence="7" id="KW-1185">Reference proteome</keyword>
<dbReference type="PROSITE" id="PS51767">
    <property type="entry name" value="PEPTIDASE_A1"/>
    <property type="match status" value="1"/>
</dbReference>
<keyword evidence="4" id="KW-0472">Membrane</keyword>
<evidence type="ECO:0000313" key="6">
    <source>
        <dbReference type="EMBL" id="KAL3629557.1"/>
    </source>
</evidence>
<evidence type="ECO:0000256" key="3">
    <source>
        <dbReference type="RuleBase" id="RU000454"/>
    </source>
</evidence>
<accession>A0ABD3CJA6</accession>
<dbReference type="InterPro" id="IPR032861">
    <property type="entry name" value="TAXi_N"/>
</dbReference>
<comment type="similarity">
    <text evidence="1 3">Belongs to the peptidase A1 family.</text>
</comment>
<dbReference type="GO" id="GO:0006508">
    <property type="term" value="P:proteolysis"/>
    <property type="evidence" value="ECO:0007669"/>
    <property type="project" value="UniProtKB-KW"/>
</dbReference>
<dbReference type="AlphaFoldDB" id="A0ABD3CJA6"/>
<sequence>MTILNCFFHLMMTFQLFSSLLLILFSYIQVKSLALESNFETFEIAHDQCKRHFTDPKKRPKSTLEIFHMYGPCSPTAGTSPINMPSAQDILHRDRLRVESLQARLKLNSTTNKYDSRFQDTKEVAFLPALAITTNYAISISLGTPPQMQTLVFDTGSDLTWTRGFHHYASTSFYSVPCNSDSCTRLLHSHTCEMFDNKENMCYYKEEYMDGSSTKGVFSMDILNITETGDVFPGFLFSCSTEVEGNFDADGILGLGKKDVSFVTQTFEIYKGMFSYCLPSSPSSTGFLKLGGLDYSDNVKFTPLLTNPKHPSTYSINITSIKVADVELLIPEFDLMFPAGIIIDTGALITYLPENVYSTMRDEFQKQIRVSGYQIVPPSSDDLLDTCYDNSIYQSNIVPTVTFTFEGGVTVDMDASTTLYAIDTLACLAFTNNSEAGNFAIFGTTQQKKLEVVYDVYGGRLGFIPHACL</sequence>
<keyword evidence="3" id="KW-0064">Aspartyl protease</keyword>
<dbReference type="Pfam" id="PF14541">
    <property type="entry name" value="TAXi_C"/>
    <property type="match status" value="1"/>
</dbReference>
<keyword evidence="3" id="KW-0645">Protease</keyword>
<evidence type="ECO:0000259" key="5">
    <source>
        <dbReference type="PROSITE" id="PS51767"/>
    </source>
</evidence>
<keyword evidence="4" id="KW-1133">Transmembrane helix</keyword>